<dbReference type="EMBL" id="OE847394">
    <property type="protein sequence ID" value="CAD7611223.1"/>
    <property type="molecule type" value="Genomic_DNA"/>
</dbReference>
<evidence type="ECO:0000313" key="1">
    <source>
        <dbReference type="EMBL" id="CAD7611223.1"/>
    </source>
</evidence>
<protein>
    <submittedName>
        <fullName evidence="1">Uncharacterized protein</fullName>
    </submittedName>
</protein>
<reference evidence="1" key="1">
    <citation type="submission" date="2020-11" db="EMBL/GenBank/DDBJ databases">
        <authorList>
            <person name="Tran Van P."/>
        </authorList>
    </citation>
    <scope>NUCLEOTIDE SEQUENCE</scope>
</reference>
<sequence length="124" mass="13243">MSCWYWPSSFHHLHRGMSKLSTSAVVMVAILLLSVVLLGVSAVSLDACRGVVCPTELLRTAMPTVSMCYESLSDPMSTSLRCVVQAVTAVGVASSKTPLATVACGCCRHVLLRSYPRGSIRSHS</sequence>
<dbReference type="AlphaFoldDB" id="A0A7R9PRU7"/>
<name>A0A7R9PRU7_TIMGE</name>
<proteinExistence type="predicted"/>
<accession>A0A7R9PRU7</accession>
<organism evidence="1">
    <name type="scientific">Timema genevievae</name>
    <name type="common">Walking stick</name>
    <dbReference type="NCBI Taxonomy" id="629358"/>
    <lineage>
        <taxon>Eukaryota</taxon>
        <taxon>Metazoa</taxon>
        <taxon>Ecdysozoa</taxon>
        <taxon>Arthropoda</taxon>
        <taxon>Hexapoda</taxon>
        <taxon>Insecta</taxon>
        <taxon>Pterygota</taxon>
        <taxon>Neoptera</taxon>
        <taxon>Polyneoptera</taxon>
        <taxon>Phasmatodea</taxon>
        <taxon>Timematodea</taxon>
        <taxon>Timematoidea</taxon>
        <taxon>Timematidae</taxon>
        <taxon>Timema</taxon>
    </lineage>
</organism>
<gene>
    <name evidence="1" type="ORF">TGEB3V08_LOCUS10937</name>
</gene>